<dbReference type="SUPFAM" id="SSF53474">
    <property type="entry name" value="alpha/beta-Hydrolases"/>
    <property type="match status" value="1"/>
</dbReference>
<dbReference type="OrthoDB" id="10038707at2759"/>
<sequence>MWLAMPDGVRLSATLTIPIPKYDNEKFPVLLEYKPYRKDDSFYNFNQPNIYYLARRGFIVAKVDIRELDDCERVIELLANHSRSNGGVGMYGLSWSAFNSLMMATLRRPPALRAIFVAHGSEDLYNNDVHYGDGILHEDEYMLSIDHENALPASPNYVMDEEWIKQRFTARPWIDVYLEHQADDSFWRKNSIKYAYENLTVPVYLIAGFYDAYKDFAINIYENAHQVSPKIKVVIGPFVHAMPEYSNRNPGPSFDGKAEMVRWFNHWLRDENEKNDLINEPDITLFIRTSLTTGTYRYESQWPIGRQRIHRMFMGKGQKLVKQSTTTTEEEAKENDNHVDTLEYRPWIGYEAGAWLGGLTGDQRPFDKDCLIYESDLIVDKIEIAGFVKVSLQKRMALVKILQMIITVLNQRIGVKTRMLLYLQVSATSRMAHWFVRLEDVDIDGQVWLITTGAMNGARRQMPPAYLEPNHVYTITFQLHFTTRTFLPGHRIRIAVSNAMFYSNWPTPFAMNTSIYLNSSATFIDLPVILPMTSLSPHPLVPTFTQQQVSPMDILPMPFSGGKPRIYRKDETDLSTSIIFEQLTYELLPNGCFISAFLTWNFTCSHLDPANVRWTTRARQIYVFDMYGYASIDDIPMKADDEQVYPNVDLSTRRYFELATDLRMYSDQDDFYVNLKRQLWNSNQTMSEPFVTFVFNGKHKRQFH</sequence>
<gene>
    <name evidence="3" type="ORF">BJG266_LOCUS25727</name>
    <name evidence="4" type="ORF">QVE165_LOCUS37783</name>
</gene>
<dbReference type="EMBL" id="CAJNOM010000397">
    <property type="protein sequence ID" value="CAF1414771.1"/>
    <property type="molecule type" value="Genomic_DNA"/>
</dbReference>
<dbReference type="AlphaFoldDB" id="A0A814V423"/>
<dbReference type="Proteomes" id="UP000663877">
    <property type="component" value="Unassembled WGS sequence"/>
</dbReference>
<dbReference type="NCBIfam" id="TIGR00976">
    <property type="entry name" value="CocE_NonD"/>
    <property type="match status" value="1"/>
</dbReference>
<proteinExistence type="predicted"/>
<dbReference type="InterPro" id="IPR013736">
    <property type="entry name" value="Xaa-Pro_dipept_C"/>
</dbReference>
<reference evidence="3" key="1">
    <citation type="submission" date="2021-02" db="EMBL/GenBank/DDBJ databases">
        <authorList>
            <person name="Nowell W R."/>
        </authorList>
    </citation>
    <scope>NUCLEOTIDE SEQUENCE</scope>
</reference>
<dbReference type="Gene3D" id="1.10.3020.10">
    <property type="entry name" value="alpha-amino acid ester hydrolase ( Helical cap domain)"/>
    <property type="match status" value="1"/>
</dbReference>
<comment type="caution">
    <text evidence="3">The sequence shown here is derived from an EMBL/GenBank/DDBJ whole genome shotgun (WGS) entry which is preliminary data.</text>
</comment>
<dbReference type="SUPFAM" id="SSF49785">
    <property type="entry name" value="Galactose-binding domain-like"/>
    <property type="match status" value="1"/>
</dbReference>
<dbReference type="GO" id="GO:0008239">
    <property type="term" value="F:dipeptidyl-peptidase activity"/>
    <property type="evidence" value="ECO:0007669"/>
    <property type="project" value="InterPro"/>
</dbReference>
<name>A0A814V423_9BILA</name>
<dbReference type="SMART" id="SM00939">
    <property type="entry name" value="PepX_C"/>
    <property type="match status" value="1"/>
</dbReference>
<dbReference type="InterPro" id="IPR029058">
    <property type="entry name" value="AB_hydrolase_fold"/>
</dbReference>
<keyword evidence="5" id="KW-1185">Reference proteome</keyword>
<dbReference type="InterPro" id="IPR000383">
    <property type="entry name" value="Xaa-Pro-like_dom"/>
</dbReference>
<dbReference type="Gene3D" id="3.40.50.1820">
    <property type="entry name" value="alpha/beta hydrolase"/>
    <property type="match status" value="1"/>
</dbReference>
<evidence type="ECO:0000313" key="6">
    <source>
        <dbReference type="Proteomes" id="UP000663877"/>
    </source>
</evidence>
<evidence type="ECO:0000259" key="2">
    <source>
        <dbReference type="SMART" id="SM00939"/>
    </source>
</evidence>
<dbReference type="EMBL" id="CAJNOI010000203">
    <property type="protein sequence ID" value="CAF1180352.1"/>
    <property type="molecule type" value="Genomic_DNA"/>
</dbReference>
<evidence type="ECO:0000313" key="3">
    <source>
        <dbReference type="EMBL" id="CAF1180352.1"/>
    </source>
</evidence>
<dbReference type="InterPro" id="IPR008979">
    <property type="entry name" value="Galactose-bd-like_sf"/>
</dbReference>
<evidence type="ECO:0000313" key="5">
    <source>
        <dbReference type="Proteomes" id="UP000663832"/>
    </source>
</evidence>
<accession>A0A814V423</accession>
<dbReference type="Gene3D" id="2.60.120.260">
    <property type="entry name" value="Galactose-binding domain-like"/>
    <property type="match status" value="1"/>
</dbReference>
<dbReference type="Proteomes" id="UP000663832">
    <property type="component" value="Unassembled WGS sequence"/>
</dbReference>
<dbReference type="Pfam" id="PF08530">
    <property type="entry name" value="PepX_C"/>
    <property type="match status" value="1"/>
</dbReference>
<feature type="domain" description="Xaa-Pro dipeptidyl-peptidase C-terminal" evidence="2">
    <location>
        <begin position="261"/>
        <end position="525"/>
    </location>
</feature>
<dbReference type="InterPro" id="IPR005674">
    <property type="entry name" value="CocE/Ser_esterase"/>
</dbReference>
<keyword evidence="1" id="KW-0378">Hydrolase</keyword>
<organism evidence="3 6">
    <name type="scientific">Adineta steineri</name>
    <dbReference type="NCBI Taxonomy" id="433720"/>
    <lineage>
        <taxon>Eukaryota</taxon>
        <taxon>Metazoa</taxon>
        <taxon>Spiralia</taxon>
        <taxon>Gnathifera</taxon>
        <taxon>Rotifera</taxon>
        <taxon>Eurotatoria</taxon>
        <taxon>Bdelloidea</taxon>
        <taxon>Adinetida</taxon>
        <taxon>Adinetidae</taxon>
        <taxon>Adineta</taxon>
    </lineage>
</organism>
<dbReference type="Pfam" id="PF02129">
    <property type="entry name" value="Peptidase_S15"/>
    <property type="match status" value="1"/>
</dbReference>
<evidence type="ECO:0000313" key="4">
    <source>
        <dbReference type="EMBL" id="CAF1414771.1"/>
    </source>
</evidence>
<evidence type="ECO:0000256" key="1">
    <source>
        <dbReference type="ARBA" id="ARBA00022801"/>
    </source>
</evidence>
<protein>
    <recommendedName>
        <fullName evidence="2">Xaa-Pro dipeptidyl-peptidase C-terminal domain-containing protein</fullName>
    </recommendedName>
</protein>